<feature type="compositionally biased region" description="Polar residues" evidence="9">
    <location>
        <begin position="416"/>
        <end position="426"/>
    </location>
</feature>
<proteinExistence type="inferred from homology"/>
<evidence type="ECO:0000313" key="12">
    <source>
        <dbReference type="EMBL" id="KAF4984546.1"/>
    </source>
</evidence>
<evidence type="ECO:0000256" key="4">
    <source>
        <dbReference type="ARBA" id="ARBA00022723"/>
    </source>
</evidence>
<keyword evidence="13" id="KW-1185">Reference proteome</keyword>
<gene>
    <name evidence="12" type="ORF">FZEAL_280</name>
</gene>
<dbReference type="PANTHER" id="PTHR10782:SF4">
    <property type="entry name" value="TONALLI, ISOFORM E"/>
    <property type="match status" value="1"/>
</dbReference>
<reference evidence="12" key="1">
    <citation type="journal article" date="2020" name="BMC Genomics">
        <title>Correction to: Identification and distribution of gene clusters required for synthesis of sphingolipid metabolism inhibitors in diverse species of the filamentous fungus Fusarium.</title>
        <authorList>
            <person name="Kim H.S."/>
            <person name="Lohmar J.M."/>
            <person name="Busman M."/>
            <person name="Brown D.W."/>
            <person name="Naumann T.A."/>
            <person name="Divon H.H."/>
            <person name="Lysoe E."/>
            <person name="Uhlig S."/>
            <person name="Proctor R.H."/>
        </authorList>
    </citation>
    <scope>NUCLEOTIDE SEQUENCE</scope>
    <source>
        <strain evidence="12">NRRL 22465</strain>
    </source>
</reference>
<dbReference type="Pfam" id="PF14324">
    <property type="entry name" value="PINIT"/>
    <property type="match status" value="1"/>
</dbReference>
<keyword evidence="4" id="KW-0479">Metal-binding</keyword>
<dbReference type="InterPro" id="IPR013083">
    <property type="entry name" value="Znf_RING/FYVE/PHD"/>
</dbReference>
<dbReference type="Pfam" id="PF02891">
    <property type="entry name" value="zf-MIZ"/>
    <property type="match status" value="1"/>
</dbReference>
<keyword evidence="6" id="KW-0833">Ubl conjugation pathway</keyword>
<dbReference type="CDD" id="cd16792">
    <property type="entry name" value="SP-RING_Siz-like"/>
    <property type="match status" value="1"/>
</dbReference>
<evidence type="ECO:0000256" key="5">
    <source>
        <dbReference type="ARBA" id="ARBA00022771"/>
    </source>
</evidence>
<feature type="region of interest" description="Disordered" evidence="9">
    <location>
        <begin position="1"/>
        <end position="24"/>
    </location>
</feature>
<feature type="compositionally biased region" description="Low complexity" evidence="9">
    <location>
        <begin position="520"/>
        <end position="530"/>
    </location>
</feature>
<evidence type="ECO:0000256" key="3">
    <source>
        <dbReference type="ARBA" id="ARBA00022679"/>
    </source>
</evidence>
<dbReference type="PANTHER" id="PTHR10782">
    <property type="entry name" value="ZINC FINGER MIZ DOMAIN-CONTAINING PROTEIN"/>
    <property type="match status" value="1"/>
</dbReference>
<evidence type="ECO:0000313" key="13">
    <source>
        <dbReference type="Proteomes" id="UP000635477"/>
    </source>
</evidence>
<dbReference type="PROSITE" id="PS51466">
    <property type="entry name" value="PINIT"/>
    <property type="match status" value="1"/>
</dbReference>
<feature type="domain" description="PINIT" evidence="11">
    <location>
        <begin position="120"/>
        <end position="286"/>
    </location>
</feature>
<dbReference type="EMBL" id="JABEYC010000014">
    <property type="protein sequence ID" value="KAF4984546.1"/>
    <property type="molecule type" value="Genomic_DNA"/>
</dbReference>
<dbReference type="GO" id="GO:0000785">
    <property type="term" value="C:chromatin"/>
    <property type="evidence" value="ECO:0007669"/>
    <property type="project" value="TreeGrafter"/>
</dbReference>
<keyword evidence="5 8" id="KW-0863">Zinc-finger</keyword>
<dbReference type="AlphaFoldDB" id="A0A8H4UV23"/>
<evidence type="ECO:0000259" key="10">
    <source>
        <dbReference type="PROSITE" id="PS51044"/>
    </source>
</evidence>
<dbReference type="PROSITE" id="PS51044">
    <property type="entry name" value="ZF_SP_RING"/>
    <property type="match status" value="1"/>
</dbReference>
<dbReference type="UniPathway" id="UPA00886"/>
<name>A0A8H4UV23_9HYPO</name>
<evidence type="ECO:0000256" key="2">
    <source>
        <dbReference type="ARBA" id="ARBA00005383"/>
    </source>
</evidence>
<dbReference type="GO" id="GO:0008270">
    <property type="term" value="F:zinc ion binding"/>
    <property type="evidence" value="ECO:0007669"/>
    <property type="project" value="UniProtKB-KW"/>
</dbReference>
<feature type="domain" description="SP-RING-type" evidence="10">
    <location>
        <begin position="315"/>
        <end position="400"/>
    </location>
</feature>
<dbReference type="OrthoDB" id="28127at2759"/>
<dbReference type="GO" id="GO:0016925">
    <property type="term" value="P:protein sumoylation"/>
    <property type="evidence" value="ECO:0007669"/>
    <property type="project" value="UniProtKB-UniPathway"/>
</dbReference>
<keyword evidence="7" id="KW-0862">Zinc</keyword>
<comment type="pathway">
    <text evidence="1">Protein modification; protein sumoylation.</text>
</comment>
<dbReference type="InterPro" id="IPR023321">
    <property type="entry name" value="PINIT"/>
</dbReference>
<feature type="region of interest" description="Disordered" evidence="9">
    <location>
        <begin position="407"/>
        <end position="537"/>
    </location>
</feature>
<evidence type="ECO:0008006" key="14">
    <source>
        <dbReference type="Google" id="ProtNLM"/>
    </source>
</evidence>
<feature type="compositionally biased region" description="Low complexity" evidence="9">
    <location>
        <begin position="455"/>
        <end position="466"/>
    </location>
</feature>
<dbReference type="Proteomes" id="UP000635477">
    <property type="component" value="Unassembled WGS sequence"/>
</dbReference>
<evidence type="ECO:0000256" key="1">
    <source>
        <dbReference type="ARBA" id="ARBA00004718"/>
    </source>
</evidence>
<feature type="compositionally biased region" description="Polar residues" evidence="9">
    <location>
        <begin position="1"/>
        <end position="17"/>
    </location>
</feature>
<organism evidence="12 13">
    <name type="scientific">Fusarium zealandicum</name>
    <dbReference type="NCBI Taxonomy" id="1053134"/>
    <lineage>
        <taxon>Eukaryota</taxon>
        <taxon>Fungi</taxon>
        <taxon>Dikarya</taxon>
        <taxon>Ascomycota</taxon>
        <taxon>Pezizomycotina</taxon>
        <taxon>Sordariomycetes</taxon>
        <taxon>Hypocreomycetidae</taxon>
        <taxon>Hypocreales</taxon>
        <taxon>Nectriaceae</taxon>
        <taxon>Fusarium</taxon>
        <taxon>Fusarium staphyleae species complex</taxon>
    </lineage>
</organism>
<evidence type="ECO:0000259" key="11">
    <source>
        <dbReference type="PROSITE" id="PS51466"/>
    </source>
</evidence>
<dbReference type="Gene3D" id="3.30.40.10">
    <property type="entry name" value="Zinc/RING finger domain, C3HC4 (zinc finger)"/>
    <property type="match status" value="1"/>
</dbReference>
<feature type="compositionally biased region" description="Polar residues" evidence="9">
    <location>
        <begin position="509"/>
        <end position="519"/>
    </location>
</feature>
<dbReference type="GO" id="GO:0061665">
    <property type="term" value="F:SUMO ligase activity"/>
    <property type="evidence" value="ECO:0007669"/>
    <property type="project" value="TreeGrafter"/>
</dbReference>
<sequence length="537" mass="57655">MASTSGLGSGPNPTSSAPGAGVSRSEATALVRQVNRLLNRQLSSVCQVNGVKSTGIKAELQNRIANLIQEAVNANDSVRFQQIRQSVHNTISNTPAGASPARATTSHTHAHGYSPGYIGQSMSPHAGVSNGHRSGPGFGGSSVTINFKPSPFYHVEATIGDIHACDVMSQHRNTVALAIRLNDHPALQKCVNDPSYRVMVFCAGDSLGAQEVAFPHQSELKVNGGEIKANLRGLKNKPGSTRPVDITKSLRLRPSYNNNVDFTYALTNKGGGRQKFFLVLNLCKVTSVDDLVTRIATGKRIPIDSVKQELNAKAQDPDVVATSQVLSLKCPLSYMRLDLPCRGLSCTHIQCFDATSYLQLQEQGPQWQCPICYKSATFEQLAVDEYVKDILARTSKNLETVTIEPNGDWRIKNSDDSQTNGNSSYHNDYDDDDDDVLISEVNPIGHRRLETPKNTTPSAGTPATAGRDGSSAGPRGIASMSSKRPISAIIDLTLSDDDDDASEGPPPKRQNTATNGYFGSNNLSSNSSISPQGFGYL</sequence>
<protein>
    <recommendedName>
        <fullName evidence="14">E3 SUMO-protein ligase pli1</fullName>
    </recommendedName>
</protein>
<comment type="caution">
    <text evidence="12">The sequence shown here is derived from an EMBL/GenBank/DDBJ whole genome shotgun (WGS) entry which is preliminary data.</text>
</comment>
<dbReference type="InterPro" id="IPR038654">
    <property type="entry name" value="PINIT_sf"/>
</dbReference>
<reference evidence="12" key="2">
    <citation type="submission" date="2020-05" db="EMBL/GenBank/DDBJ databases">
        <authorList>
            <person name="Kim H.-S."/>
            <person name="Proctor R.H."/>
            <person name="Brown D.W."/>
        </authorList>
    </citation>
    <scope>NUCLEOTIDE SEQUENCE</scope>
    <source>
        <strain evidence="12">NRRL 22465</strain>
    </source>
</reference>
<keyword evidence="3" id="KW-0808">Transferase</keyword>
<evidence type="ECO:0000256" key="9">
    <source>
        <dbReference type="SAM" id="MobiDB-lite"/>
    </source>
</evidence>
<dbReference type="Gene3D" id="2.60.120.780">
    <property type="entry name" value="PINIT domain"/>
    <property type="match status" value="1"/>
</dbReference>
<dbReference type="InterPro" id="IPR004181">
    <property type="entry name" value="Znf_MIZ"/>
</dbReference>
<evidence type="ECO:0000256" key="8">
    <source>
        <dbReference type="PROSITE-ProRule" id="PRU00452"/>
    </source>
</evidence>
<evidence type="ECO:0000256" key="6">
    <source>
        <dbReference type="ARBA" id="ARBA00022786"/>
    </source>
</evidence>
<comment type="similarity">
    <text evidence="2">Belongs to the PIAS family.</text>
</comment>
<accession>A0A8H4UV23</accession>
<dbReference type="InterPro" id="IPR031141">
    <property type="entry name" value="SIZ1/2_SP-RING"/>
</dbReference>
<evidence type="ECO:0000256" key="7">
    <source>
        <dbReference type="ARBA" id="ARBA00022833"/>
    </source>
</evidence>